<dbReference type="SUPFAM" id="SSF54368">
    <property type="entry name" value="Glutamine synthetase, N-terminal domain"/>
    <property type="match status" value="1"/>
</dbReference>
<dbReference type="EMBL" id="UINC01210710">
    <property type="protein sequence ID" value="SVE34312.1"/>
    <property type="molecule type" value="Genomic_DNA"/>
</dbReference>
<dbReference type="AlphaFoldDB" id="A0A383CQ43"/>
<dbReference type="GO" id="GO:0006598">
    <property type="term" value="P:polyamine catabolic process"/>
    <property type="evidence" value="ECO:0007669"/>
    <property type="project" value="TreeGrafter"/>
</dbReference>
<reference evidence="3" key="1">
    <citation type="submission" date="2018-05" db="EMBL/GenBank/DDBJ databases">
        <authorList>
            <person name="Lanie J.A."/>
            <person name="Ng W.-L."/>
            <person name="Kazmierczak K.M."/>
            <person name="Andrzejewski T.M."/>
            <person name="Davidsen T.M."/>
            <person name="Wayne K.J."/>
            <person name="Tettelin H."/>
            <person name="Glass J.I."/>
            <person name="Rusch D."/>
            <person name="Podicherti R."/>
            <person name="Tsui H.-C.T."/>
            <person name="Winkler M.E."/>
        </authorList>
    </citation>
    <scope>NUCLEOTIDE SEQUENCE</scope>
</reference>
<dbReference type="PROSITE" id="PS51987">
    <property type="entry name" value="GS_CATALYTIC"/>
    <property type="match status" value="1"/>
</dbReference>
<dbReference type="InterPro" id="IPR008146">
    <property type="entry name" value="Gln_synth_cat_dom"/>
</dbReference>
<feature type="non-terminal residue" evidence="3">
    <location>
        <position position="219"/>
    </location>
</feature>
<name>A0A383CQ43_9ZZZZ</name>
<evidence type="ECO:0000256" key="1">
    <source>
        <dbReference type="ARBA" id="ARBA00022598"/>
    </source>
</evidence>
<keyword evidence="1" id="KW-0436">Ligase</keyword>
<organism evidence="3">
    <name type="scientific">marine metagenome</name>
    <dbReference type="NCBI Taxonomy" id="408172"/>
    <lineage>
        <taxon>unclassified sequences</taxon>
        <taxon>metagenomes</taxon>
        <taxon>ecological metagenomes</taxon>
    </lineage>
</organism>
<dbReference type="GO" id="GO:0006542">
    <property type="term" value="P:glutamine biosynthetic process"/>
    <property type="evidence" value="ECO:0007669"/>
    <property type="project" value="InterPro"/>
</dbReference>
<dbReference type="InterPro" id="IPR014746">
    <property type="entry name" value="Gln_synth/guanido_kin_cat_dom"/>
</dbReference>
<dbReference type="Gene3D" id="3.10.20.70">
    <property type="entry name" value="Glutamine synthetase, N-terminal domain"/>
    <property type="match status" value="1"/>
</dbReference>
<protein>
    <recommendedName>
        <fullName evidence="2">GS catalytic domain-containing protein</fullName>
    </recommendedName>
</protein>
<dbReference type="GO" id="GO:0004356">
    <property type="term" value="F:glutamine synthetase activity"/>
    <property type="evidence" value="ECO:0007669"/>
    <property type="project" value="InterPro"/>
</dbReference>
<dbReference type="InterPro" id="IPR036651">
    <property type="entry name" value="Gln_synt_N_sf"/>
</dbReference>
<dbReference type="SUPFAM" id="SSF55931">
    <property type="entry name" value="Glutamine synthetase/guanido kinase"/>
    <property type="match status" value="1"/>
</dbReference>
<evidence type="ECO:0000313" key="3">
    <source>
        <dbReference type="EMBL" id="SVE34312.1"/>
    </source>
</evidence>
<dbReference type="Pfam" id="PF00120">
    <property type="entry name" value="Gln-synt_C"/>
    <property type="match status" value="1"/>
</dbReference>
<dbReference type="PANTHER" id="PTHR43785:SF12">
    <property type="entry name" value="TYPE-1 GLUTAMINE SYNTHETASE 2"/>
    <property type="match status" value="1"/>
</dbReference>
<dbReference type="PANTHER" id="PTHR43785">
    <property type="entry name" value="GAMMA-GLUTAMYLPUTRESCINE SYNTHETASE"/>
    <property type="match status" value="1"/>
</dbReference>
<proteinExistence type="predicted"/>
<evidence type="ECO:0000259" key="2">
    <source>
        <dbReference type="PROSITE" id="PS51987"/>
    </source>
</evidence>
<dbReference type="Gene3D" id="3.30.590.10">
    <property type="entry name" value="Glutamine synthetase/guanido kinase, catalytic domain"/>
    <property type="match status" value="1"/>
</dbReference>
<accession>A0A383CQ43</accession>
<feature type="domain" description="GS catalytic" evidence="2">
    <location>
        <begin position="118"/>
        <end position="219"/>
    </location>
</feature>
<sequence length="219" mass="24096">MSEPLKTEIESFLENHSDLKAFDLQIPDMNGVFRGKRVNLEKLIKVSGDGLFLPASIFGMDVVGETMEETGLGISSGDSDRYCRIIPGTMMPVPWQSGLGQVMISMEEKDGSPFFGNPREVLNLLLQKAKPHGFQWKAAFELEFFVIESGRTAGEKPKLPAFLSGETSEGQLYSISSLELCRNWLEEISGHCKAMGIPADTSVAELAPGQFEINLNHVP</sequence>
<gene>
    <name evidence="3" type="ORF">METZ01_LOCUS487166</name>
</gene>